<evidence type="ECO:0000313" key="10">
    <source>
        <dbReference type="Proteomes" id="UP000237947"/>
    </source>
</evidence>
<dbReference type="PANTHER" id="PTHR43744:SF9">
    <property type="entry name" value="POLYGALACTURONAN_RHAMNOGALACTURONAN TRANSPORT SYSTEM PERMEASE PROTEIN YTCP"/>
    <property type="match status" value="1"/>
</dbReference>
<dbReference type="RefSeq" id="WP_106011757.1">
    <property type="nucleotide sequence ID" value="NZ_CP027226.1"/>
</dbReference>
<gene>
    <name evidence="9" type="ORF">C5Q98_00340</name>
</gene>
<feature type="transmembrane region" description="Helical" evidence="7">
    <location>
        <begin position="117"/>
        <end position="136"/>
    </location>
</feature>
<dbReference type="InterPro" id="IPR000515">
    <property type="entry name" value="MetI-like"/>
</dbReference>
<dbReference type="InterPro" id="IPR035906">
    <property type="entry name" value="MetI-like_sf"/>
</dbReference>
<evidence type="ECO:0000256" key="3">
    <source>
        <dbReference type="ARBA" id="ARBA00022475"/>
    </source>
</evidence>
<dbReference type="Pfam" id="PF00528">
    <property type="entry name" value="BPD_transp_1"/>
    <property type="match status" value="1"/>
</dbReference>
<dbReference type="EMBL" id="CP027226">
    <property type="protein sequence ID" value="AVM41769.1"/>
    <property type="molecule type" value="Genomic_DNA"/>
</dbReference>
<dbReference type="Proteomes" id="UP000237947">
    <property type="component" value="Chromosome"/>
</dbReference>
<evidence type="ECO:0000256" key="1">
    <source>
        <dbReference type="ARBA" id="ARBA00004651"/>
    </source>
</evidence>
<keyword evidence="5 7" id="KW-1133">Transmembrane helix</keyword>
<dbReference type="SUPFAM" id="SSF161098">
    <property type="entry name" value="MetI-like"/>
    <property type="match status" value="1"/>
</dbReference>
<comment type="subcellular location">
    <subcellularLocation>
        <location evidence="1 7">Cell membrane</location>
        <topology evidence="1 7">Multi-pass membrane protein</topology>
    </subcellularLocation>
</comment>
<dbReference type="CDD" id="cd06261">
    <property type="entry name" value="TM_PBP2"/>
    <property type="match status" value="1"/>
</dbReference>
<evidence type="ECO:0000256" key="6">
    <source>
        <dbReference type="ARBA" id="ARBA00023136"/>
    </source>
</evidence>
<name>A0A2S0KLA7_9FIRM</name>
<comment type="similarity">
    <text evidence="7">Belongs to the binding-protein-dependent transport system permease family.</text>
</comment>
<evidence type="ECO:0000256" key="2">
    <source>
        <dbReference type="ARBA" id="ARBA00022448"/>
    </source>
</evidence>
<dbReference type="KEGG" id="fsa:C5Q98_00340"/>
<keyword evidence="6 7" id="KW-0472">Membrane</keyword>
<evidence type="ECO:0000256" key="7">
    <source>
        <dbReference type="RuleBase" id="RU363032"/>
    </source>
</evidence>
<evidence type="ECO:0000259" key="8">
    <source>
        <dbReference type="PROSITE" id="PS50928"/>
    </source>
</evidence>
<dbReference type="Gene3D" id="1.10.3720.10">
    <property type="entry name" value="MetI-like"/>
    <property type="match status" value="1"/>
</dbReference>
<feature type="transmembrane region" description="Helical" evidence="7">
    <location>
        <begin position="86"/>
        <end position="105"/>
    </location>
</feature>
<keyword evidence="2 7" id="KW-0813">Transport</keyword>
<dbReference type="PROSITE" id="PS50928">
    <property type="entry name" value="ABC_TM1"/>
    <property type="match status" value="1"/>
</dbReference>
<feature type="transmembrane region" description="Helical" evidence="7">
    <location>
        <begin position="21"/>
        <end position="42"/>
    </location>
</feature>
<feature type="domain" description="ABC transmembrane type-1" evidence="8">
    <location>
        <begin position="82"/>
        <end position="289"/>
    </location>
</feature>
<sequence>MKALRRKRKKMTTGDMIFSGIIYFLLLLLTFITLYPILHVVFASVSDPVRLMRHNGILFKPLGFTTEGYKIVFRDSRILTGYKNTLIYVSLGTLINMLMTIMAAFTLSRKKLGLKRFFTIFITITMFFGGGLIPWFLVVQDLGMTNNLASMVIPTAINTWNIILMRTGFQRIPRELEEAAEVDGASQLYILAMIYVPLSKAIVAVIFMYYLVGNWNSWFNPMILLKDRDKFPLQLFLREILVLNEASGGTAGGALNTNVSTTIGTTAYRELVKYSTIVVATVPIVMVYPFLQKYFMKGVFVGSIKG</sequence>
<proteinExistence type="inferred from homology"/>
<feature type="transmembrane region" description="Helical" evidence="7">
    <location>
        <begin position="188"/>
        <end position="212"/>
    </location>
</feature>
<dbReference type="GO" id="GO:0005886">
    <property type="term" value="C:plasma membrane"/>
    <property type="evidence" value="ECO:0007669"/>
    <property type="project" value="UniProtKB-SubCell"/>
</dbReference>
<dbReference type="GO" id="GO:0055085">
    <property type="term" value="P:transmembrane transport"/>
    <property type="evidence" value="ECO:0007669"/>
    <property type="project" value="InterPro"/>
</dbReference>
<organism evidence="9 10">
    <name type="scientific">Fastidiosipila sanguinis</name>
    <dbReference type="NCBI Taxonomy" id="236753"/>
    <lineage>
        <taxon>Bacteria</taxon>
        <taxon>Bacillati</taxon>
        <taxon>Bacillota</taxon>
        <taxon>Clostridia</taxon>
        <taxon>Eubacteriales</taxon>
        <taxon>Oscillospiraceae</taxon>
        <taxon>Fastidiosipila</taxon>
    </lineage>
</organism>
<evidence type="ECO:0000256" key="4">
    <source>
        <dbReference type="ARBA" id="ARBA00022692"/>
    </source>
</evidence>
<keyword evidence="10" id="KW-1185">Reference proteome</keyword>
<accession>A0A2S0KLA7</accession>
<feature type="transmembrane region" description="Helical" evidence="7">
    <location>
        <begin position="271"/>
        <end position="291"/>
    </location>
</feature>
<keyword evidence="3" id="KW-1003">Cell membrane</keyword>
<dbReference type="AlphaFoldDB" id="A0A2S0KLA7"/>
<keyword evidence="4 7" id="KW-0812">Transmembrane</keyword>
<dbReference type="PANTHER" id="PTHR43744">
    <property type="entry name" value="ABC TRANSPORTER PERMEASE PROTEIN MG189-RELATED-RELATED"/>
    <property type="match status" value="1"/>
</dbReference>
<dbReference type="OrthoDB" id="157184at2"/>
<evidence type="ECO:0000256" key="5">
    <source>
        <dbReference type="ARBA" id="ARBA00022989"/>
    </source>
</evidence>
<evidence type="ECO:0000313" key="9">
    <source>
        <dbReference type="EMBL" id="AVM41769.1"/>
    </source>
</evidence>
<protein>
    <submittedName>
        <fullName evidence="9">Sugar ABC transporter permease</fullName>
    </submittedName>
</protein>
<reference evidence="10" key="1">
    <citation type="submission" date="2018-02" db="EMBL/GenBank/DDBJ databases">
        <authorList>
            <person name="Holder M.E."/>
            <person name="Ajami N.J."/>
            <person name="Petrosino J.F."/>
        </authorList>
    </citation>
    <scope>NUCLEOTIDE SEQUENCE [LARGE SCALE GENOMIC DNA]</scope>
    <source>
        <strain evidence="10">CCUG 47711</strain>
    </source>
</reference>